<dbReference type="InterPro" id="IPR000182">
    <property type="entry name" value="GNAT_dom"/>
</dbReference>
<dbReference type="Gene3D" id="3.40.630.30">
    <property type="match status" value="1"/>
</dbReference>
<accession>A0A221W2N9</accession>
<evidence type="ECO:0000313" key="2">
    <source>
        <dbReference type="Proteomes" id="UP000204221"/>
    </source>
</evidence>
<protein>
    <submittedName>
        <fullName evidence="1">Uncharacterized protein</fullName>
    </submittedName>
</protein>
<sequence length="283" mass="30384">MWIRPWAVEDTAEVAAITASGELDVLWAQGRALFGPPRDGEHWRRTIVAEVDGMVVGAGALLSPRFHPRRLWVYVEVSSAARRRGIGAALVAGLRDLAAADGRPLRAKVRPRTPSAAFAVSLGLRRVLIDSEIRRLRADRFPRPAGHARVVALDDPRVAETYREFYRAAHPSDPPDRLTTDMVRESHLTAATGAVLVSPEPGRPAGVALLIKDEGWTFTGGSTRPSAAGAPEVARELLCTIAAALPADTPLDVEVDDSMVDVRAACVDLGATPVAHARVVAER</sequence>
<dbReference type="KEGG" id="ahg:AHOG_11960"/>
<organism evidence="1 2">
    <name type="scientific">Actinoalloteichus hoggarensis</name>
    <dbReference type="NCBI Taxonomy" id="1470176"/>
    <lineage>
        <taxon>Bacteria</taxon>
        <taxon>Bacillati</taxon>
        <taxon>Actinomycetota</taxon>
        <taxon>Actinomycetes</taxon>
        <taxon>Pseudonocardiales</taxon>
        <taxon>Pseudonocardiaceae</taxon>
        <taxon>Actinoalloteichus</taxon>
    </lineage>
</organism>
<evidence type="ECO:0000313" key="1">
    <source>
        <dbReference type="EMBL" id="ASO20035.1"/>
    </source>
</evidence>
<dbReference type="OrthoDB" id="3676098at2"/>
<dbReference type="Proteomes" id="UP000204221">
    <property type="component" value="Chromosome"/>
</dbReference>
<dbReference type="PROSITE" id="PS51186">
    <property type="entry name" value="GNAT"/>
    <property type="match status" value="1"/>
</dbReference>
<dbReference type="InterPro" id="IPR016181">
    <property type="entry name" value="Acyl_CoA_acyltransferase"/>
</dbReference>
<dbReference type="AlphaFoldDB" id="A0A221W2N9"/>
<proteinExistence type="predicted"/>
<dbReference type="Pfam" id="PF00583">
    <property type="entry name" value="Acetyltransf_1"/>
    <property type="match status" value="1"/>
</dbReference>
<dbReference type="GO" id="GO:0016747">
    <property type="term" value="F:acyltransferase activity, transferring groups other than amino-acyl groups"/>
    <property type="evidence" value="ECO:0007669"/>
    <property type="project" value="InterPro"/>
</dbReference>
<dbReference type="EMBL" id="CP022521">
    <property type="protein sequence ID" value="ASO20035.1"/>
    <property type="molecule type" value="Genomic_DNA"/>
</dbReference>
<keyword evidence="2" id="KW-1185">Reference proteome</keyword>
<reference evidence="1 2" key="1">
    <citation type="submission" date="2017-07" db="EMBL/GenBank/DDBJ databases">
        <title>Complete genome sequence of Actinoalloteichus hoggarensis DSM 45943, type strain of Actinoalloteichus hoggarensis.</title>
        <authorList>
            <person name="Ruckert C."/>
            <person name="Nouioui I."/>
            <person name="Willmese J."/>
            <person name="van Wezel G."/>
            <person name="Klenk H.-P."/>
            <person name="Kalinowski J."/>
            <person name="Zotchev S.B."/>
        </authorList>
    </citation>
    <scope>NUCLEOTIDE SEQUENCE [LARGE SCALE GENOMIC DNA]</scope>
    <source>
        <strain evidence="1 2">DSM 45943</strain>
    </source>
</reference>
<dbReference type="RefSeq" id="WP_093941433.1">
    <property type="nucleotide sequence ID" value="NZ_CP022521.1"/>
</dbReference>
<name>A0A221W2N9_9PSEU</name>
<dbReference type="CDD" id="cd04301">
    <property type="entry name" value="NAT_SF"/>
    <property type="match status" value="1"/>
</dbReference>
<gene>
    <name evidence="1" type="ORF">AHOG_11960</name>
</gene>
<dbReference type="SUPFAM" id="SSF55729">
    <property type="entry name" value="Acyl-CoA N-acyltransferases (Nat)"/>
    <property type="match status" value="1"/>
</dbReference>